<dbReference type="InterPro" id="IPR052894">
    <property type="entry name" value="AsmA-related"/>
</dbReference>
<evidence type="ECO:0000313" key="4">
    <source>
        <dbReference type="Proteomes" id="UP000199648"/>
    </source>
</evidence>
<keyword evidence="1" id="KW-0472">Membrane</keyword>
<feature type="transmembrane region" description="Helical" evidence="1">
    <location>
        <begin position="12"/>
        <end position="34"/>
    </location>
</feature>
<dbReference type="Pfam" id="PF05170">
    <property type="entry name" value="AsmA"/>
    <property type="match status" value="2"/>
</dbReference>
<dbReference type="RefSeq" id="WP_092995119.1">
    <property type="nucleotide sequence ID" value="NZ_FMWD01000004.1"/>
</dbReference>
<dbReference type="AlphaFoldDB" id="A0A1G5Q9I9"/>
<sequence>MAGRKGKGKHTVLKGIATLLLLIAAAMVALVLLIDDADVARFAESRVEEATGRALKIGDLGIDWGLPTRIRVSDLRLANSAWAEQPMFDIEQATATIGLLPLLRGKVLLTDLRIDEGILRLTRSAKGATNWTFGGQDGEGGAELPVITGARLNDVVIEYRDHTRDSERSLVLAEAHLSSYEDRATLDIRGTLDGLPLFASAEGGDVTDLQTPGARFPLRGELVIAETRLAVDGVLTGDGSGRFFDTHVALSGPNLGRLFPIAGVPAPPTPPYAMSGQLQREGARYVLSQLQLQVGESDLEGRIGVDFSVHPPQLKGHLSGERLSPADIGMFLAEPEREEERTEILPRARIAEQRLRALGVDIELKAGVLETPIIPLRNLELFIRLQDGRLTLHPLRVRIAGGQVKGRVRFDAVGLPGMGLDLELQGVQLAKFLPEIEPVEATQIVIGGRVRLAGDGPTIASAIGHGNGRIELVGTGGRLDSILVAAAGLDIAKFLLVRGEDTSTPIRCAIALFDVENGIARAETAVVDTEAAVLIVEGLINLRSETFNLEVATRAKEPSPLYLNRPVTVQGPFRDPSFEAAGDPVPEILGSVALAALFGPAAALVPFLEAGGAEARDCRALTERVEEAG</sequence>
<evidence type="ECO:0000259" key="2">
    <source>
        <dbReference type="Pfam" id="PF05170"/>
    </source>
</evidence>
<dbReference type="EMBL" id="FMWD01000004">
    <property type="protein sequence ID" value="SCZ58150.1"/>
    <property type="molecule type" value="Genomic_DNA"/>
</dbReference>
<feature type="domain" description="AsmA" evidence="2">
    <location>
        <begin position="15"/>
        <end position="135"/>
    </location>
</feature>
<dbReference type="PANTHER" id="PTHR30441:SF4">
    <property type="entry name" value="PROTEIN ASMA"/>
    <property type="match status" value="1"/>
</dbReference>
<dbReference type="GO" id="GO:0090313">
    <property type="term" value="P:regulation of protein targeting to membrane"/>
    <property type="evidence" value="ECO:0007669"/>
    <property type="project" value="TreeGrafter"/>
</dbReference>
<reference evidence="3 4" key="1">
    <citation type="submission" date="2016-10" db="EMBL/GenBank/DDBJ databases">
        <authorList>
            <person name="de Groot N.N."/>
        </authorList>
    </citation>
    <scope>NUCLEOTIDE SEQUENCE [LARGE SCALE GENOMIC DNA]</scope>
    <source>
        <strain evidence="3 4">HLD2</strain>
    </source>
</reference>
<name>A0A1G5Q9I9_9GAMM</name>
<organism evidence="3 4">
    <name type="scientific">Thiohalomonas denitrificans</name>
    <dbReference type="NCBI Taxonomy" id="415747"/>
    <lineage>
        <taxon>Bacteria</taxon>
        <taxon>Pseudomonadati</taxon>
        <taxon>Pseudomonadota</taxon>
        <taxon>Gammaproteobacteria</taxon>
        <taxon>Thiohalomonadales</taxon>
        <taxon>Thiohalomonadaceae</taxon>
        <taxon>Thiohalomonas</taxon>
    </lineage>
</organism>
<accession>A0A1G5Q9I9</accession>
<dbReference type="Proteomes" id="UP000199648">
    <property type="component" value="Unassembled WGS sequence"/>
</dbReference>
<dbReference type="OrthoDB" id="9766390at2"/>
<keyword evidence="1" id="KW-1133">Transmembrane helix</keyword>
<evidence type="ECO:0000313" key="3">
    <source>
        <dbReference type="EMBL" id="SCZ58150.1"/>
    </source>
</evidence>
<dbReference type="GO" id="GO:0005886">
    <property type="term" value="C:plasma membrane"/>
    <property type="evidence" value="ECO:0007669"/>
    <property type="project" value="TreeGrafter"/>
</dbReference>
<dbReference type="InterPro" id="IPR007844">
    <property type="entry name" value="AsmA"/>
</dbReference>
<proteinExistence type="predicted"/>
<protein>
    <recommendedName>
        <fullName evidence="2">AsmA domain-containing protein</fullName>
    </recommendedName>
</protein>
<feature type="domain" description="AsmA" evidence="2">
    <location>
        <begin position="295"/>
        <end position="522"/>
    </location>
</feature>
<gene>
    <name evidence="3" type="ORF">SAMN03097708_01619</name>
</gene>
<evidence type="ECO:0000256" key="1">
    <source>
        <dbReference type="SAM" id="Phobius"/>
    </source>
</evidence>
<dbReference type="PANTHER" id="PTHR30441">
    <property type="entry name" value="DUF748 DOMAIN-CONTAINING PROTEIN"/>
    <property type="match status" value="1"/>
</dbReference>
<keyword evidence="4" id="KW-1185">Reference proteome</keyword>
<keyword evidence="1" id="KW-0812">Transmembrane</keyword>
<dbReference type="STRING" id="415747.SAMN03097708_01619"/>